<evidence type="ECO:0000256" key="8">
    <source>
        <dbReference type="ARBA" id="ARBA00022989"/>
    </source>
</evidence>
<name>A0AAW0G051_9APHY</name>
<dbReference type="InterPro" id="IPR036642">
    <property type="entry name" value="Cyt_bc1_su8_sf"/>
</dbReference>
<dbReference type="PANTHER" id="PTHR12119">
    <property type="entry name" value="UBIQUINOL-CYTOCHROME C REDUCTASE COMPLEX UBIQUINONE-BINDING PROTEIN QP-C"/>
    <property type="match status" value="1"/>
</dbReference>
<dbReference type="AlphaFoldDB" id="A0AAW0G051"/>
<sequence length="102" mass="11636">MRPTAARMSEMPGPKVYNLWWGDSGTMRQKGIIQYSLAPNRQRPAKNLIRNYLFNGFRRLSSQAVYWVIPFGLGYGTYTWAKSYDAWQNSKAAHVAGHGADH</sequence>
<gene>
    <name evidence="12" type="ORF">QCA50_013160</name>
</gene>
<comment type="subunit">
    <text evidence="11">Component of the ubiquinol-cytochrome c oxidoreductase (cytochrome b-c1 complex, complex III, CIII), a multisubunit enzyme composed of 3 respiratory subunits cytochrome b, cytochrome c1 and Rieske protein, 2 core protein subunits, and additional low-molecular weight protein subunits. The complex exists as an obligatory dimer and forms supercomplexes (SCs) in the inner mitochondrial membrane with cytochrome c oxidase (complex IV, CIV).</text>
</comment>
<dbReference type="FunFam" id="1.20.5.210:FF:000001">
    <property type="entry name" value="Cytochrome b-c1 complex subunit 8"/>
    <property type="match status" value="1"/>
</dbReference>
<proteinExistence type="inferred from homology"/>
<reference evidence="12 13" key="1">
    <citation type="submission" date="2022-09" db="EMBL/GenBank/DDBJ databases">
        <authorList>
            <person name="Palmer J.M."/>
        </authorList>
    </citation>
    <scope>NUCLEOTIDE SEQUENCE [LARGE SCALE GENOMIC DNA]</scope>
    <source>
        <strain evidence="12 13">DSM 7382</strain>
    </source>
</reference>
<dbReference type="PANTHER" id="PTHR12119:SF2">
    <property type="entry name" value="CYTOCHROME B-C1 COMPLEX SUBUNIT 8"/>
    <property type="match status" value="1"/>
</dbReference>
<dbReference type="SUPFAM" id="SSF81508">
    <property type="entry name" value="Ubiquinone-binding protein QP-C of cytochrome bc1 complex (Ubiquinol-cytochrome c reductase)"/>
    <property type="match status" value="1"/>
</dbReference>
<keyword evidence="10" id="KW-0472">Membrane</keyword>
<evidence type="ECO:0000256" key="1">
    <source>
        <dbReference type="ARBA" id="ARBA00004434"/>
    </source>
</evidence>
<dbReference type="GO" id="GO:0045275">
    <property type="term" value="C:respiratory chain complex III"/>
    <property type="evidence" value="ECO:0007669"/>
    <property type="project" value="UniProtKB-UniRule"/>
</dbReference>
<dbReference type="Proteomes" id="UP001385951">
    <property type="component" value="Unassembled WGS sequence"/>
</dbReference>
<dbReference type="InterPro" id="IPR004205">
    <property type="entry name" value="Cyt_bc1_su8"/>
</dbReference>
<evidence type="ECO:0000313" key="12">
    <source>
        <dbReference type="EMBL" id="KAK7683784.1"/>
    </source>
</evidence>
<keyword evidence="8" id="KW-1133">Transmembrane helix</keyword>
<evidence type="ECO:0000256" key="11">
    <source>
        <dbReference type="RuleBase" id="RU368118"/>
    </source>
</evidence>
<keyword evidence="6 11" id="KW-0999">Mitochondrion inner membrane</keyword>
<keyword evidence="9 11" id="KW-0496">Mitochondrion</keyword>
<dbReference type="Gene3D" id="1.20.5.210">
    <property type="entry name" value="Cytochrome b-c1 complex subunit 8"/>
    <property type="match status" value="1"/>
</dbReference>
<keyword evidence="3 11" id="KW-0813">Transport</keyword>
<keyword evidence="7 11" id="KW-0249">Electron transport</keyword>
<evidence type="ECO:0000256" key="10">
    <source>
        <dbReference type="ARBA" id="ARBA00023136"/>
    </source>
</evidence>
<comment type="similarity">
    <text evidence="2 11">Belongs to the UQCRQ/QCR8 family.</text>
</comment>
<organism evidence="12 13">
    <name type="scientific">Cerrena zonata</name>
    <dbReference type="NCBI Taxonomy" id="2478898"/>
    <lineage>
        <taxon>Eukaryota</taxon>
        <taxon>Fungi</taxon>
        <taxon>Dikarya</taxon>
        <taxon>Basidiomycota</taxon>
        <taxon>Agaricomycotina</taxon>
        <taxon>Agaricomycetes</taxon>
        <taxon>Polyporales</taxon>
        <taxon>Cerrenaceae</taxon>
        <taxon>Cerrena</taxon>
    </lineage>
</organism>
<keyword evidence="4 11" id="KW-0679">Respiratory chain</keyword>
<comment type="subcellular location">
    <subcellularLocation>
        <location evidence="1 11">Mitochondrion inner membrane</location>
        <topology evidence="1 11">Single-pass membrane protein</topology>
    </subcellularLocation>
</comment>
<dbReference type="EMBL" id="JASBNA010000029">
    <property type="protein sequence ID" value="KAK7683784.1"/>
    <property type="molecule type" value="Genomic_DNA"/>
</dbReference>
<keyword evidence="5" id="KW-0812">Transmembrane</keyword>
<keyword evidence="13" id="KW-1185">Reference proteome</keyword>
<evidence type="ECO:0000256" key="2">
    <source>
        <dbReference type="ARBA" id="ARBA00007668"/>
    </source>
</evidence>
<evidence type="ECO:0000313" key="13">
    <source>
        <dbReference type="Proteomes" id="UP001385951"/>
    </source>
</evidence>
<evidence type="ECO:0000256" key="4">
    <source>
        <dbReference type="ARBA" id="ARBA00022660"/>
    </source>
</evidence>
<dbReference type="GO" id="GO:0005743">
    <property type="term" value="C:mitochondrial inner membrane"/>
    <property type="evidence" value="ECO:0007669"/>
    <property type="project" value="UniProtKB-SubCell"/>
</dbReference>
<evidence type="ECO:0000256" key="9">
    <source>
        <dbReference type="ARBA" id="ARBA00023128"/>
    </source>
</evidence>
<evidence type="ECO:0000256" key="3">
    <source>
        <dbReference type="ARBA" id="ARBA00022448"/>
    </source>
</evidence>
<protein>
    <recommendedName>
        <fullName evidence="11">Cytochrome b-c1 complex subunit 8</fullName>
    </recommendedName>
    <alternativeName>
        <fullName evidence="11">Complex III subunit 8</fullName>
    </alternativeName>
</protein>
<dbReference type="GO" id="GO:0006122">
    <property type="term" value="P:mitochondrial electron transport, ubiquinol to cytochrome c"/>
    <property type="evidence" value="ECO:0007669"/>
    <property type="project" value="UniProtKB-UniRule"/>
</dbReference>
<dbReference type="Pfam" id="PF02939">
    <property type="entry name" value="UcrQ"/>
    <property type="match status" value="1"/>
</dbReference>
<comment type="function">
    <text evidence="11">Component of the ubiquinol-cytochrome c oxidoreductase, a multisubunit transmembrane complex that is part of the mitochondrial electron transport chain which drives oxidative phosphorylation. The complex plays an important role in the uptake of multiple carbon sources present in different host niches.</text>
</comment>
<accession>A0AAW0G051</accession>
<evidence type="ECO:0000256" key="5">
    <source>
        <dbReference type="ARBA" id="ARBA00022692"/>
    </source>
</evidence>
<evidence type="ECO:0000256" key="6">
    <source>
        <dbReference type="ARBA" id="ARBA00022792"/>
    </source>
</evidence>
<comment type="caution">
    <text evidence="12">The sequence shown here is derived from an EMBL/GenBank/DDBJ whole genome shotgun (WGS) entry which is preliminary data.</text>
</comment>
<evidence type="ECO:0000256" key="7">
    <source>
        <dbReference type="ARBA" id="ARBA00022982"/>
    </source>
</evidence>